<feature type="domain" description="Guanylate kinase-like" evidence="5">
    <location>
        <begin position="394"/>
        <end position="577"/>
    </location>
</feature>
<feature type="compositionally biased region" description="Low complexity" evidence="4">
    <location>
        <begin position="732"/>
        <end position="744"/>
    </location>
</feature>
<dbReference type="PROSITE" id="PS50052">
    <property type="entry name" value="GUANYLATE_KINASE_2"/>
    <property type="match status" value="1"/>
</dbReference>
<dbReference type="Gene3D" id="3.80.10.10">
    <property type="entry name" value="Ribonuclease Inhibitor"/>
    <property type="match status" value="2"/>
</dbReference>
<dbReference type="InterPro" id="IPR008145">
    <property type="entry name" value="GK/Ca_channel_bsu"/>
</dbReference>
<keyword evidence="7" id="KW-0418">Kinase</keyword>
<dbReference type="InterPro" id="IPR008144">
    <property type="entry name" value="Guanylate_kin-like_dom"/>
</dbReference>
<proteinExistence type="predicted"/>
<organism evidence="6 7">
    <name type="scientific">Lingula anatina</name>
    <name type="common">Brachiopod</name>
    <name type="synonym">Lingula unguis</name>
    <dbReference type="NCBI Taxonomy" id="7574"/>
    <lineage>
        <taxon>Eukaryota</taxon>
        <taxon>Metazoa</taxon>
        <taxon>Spiralia</taxon>
        <taxon>Lophotrochozoa</taxon>
        <taxon>Brachiopoda</taxon>
        <taxon>Linguliformea</taxon>
        <taxon>Lingulata</taxon>
        <taxon>Lingulida</taxon>
        <taxon>Linguloidea</taxon>
        <taxon>Lingulidae</taxon>
        <taxon>Lingula</taxon>
    </lineage>
</organism>
<dbReference type="GeneID" id="106176017"/>
<evidence type="ECO:0000256" key="4">
    <source>
        <dbReference type="SAM" id="MobiDB-lite"/>
    </source>
</evidence>
<dbReference type="OrthoDB" id="6334211at2759"/>
<feature type="region of interest" description="Disordered" evidence="4">
    <location>
        <begin position="588"/>
        <end position="641"/>
    </location>
</feature>
<dbReference type="InterPro" id="IPR025875">
    <property type="entry name" value="Leu-rich_rpt_4"/>
</dbReference>
<dbReference type="Pfam" id="PF12799">
    <property type="entry name" value="LRR_4"/>
    <property type="match status" value="1"/>
</dbReference>
<dbReference type="STRING" id="7574.A0A1S3JTI2"/>
<dbReference type="FunFam" id="3.40.50.300:FF:000828">
    <property type="entry name" value="leucine-rich repeat and guanylate kinase domain-containing protein-like"/>
    <property type="match status" value="1"/>
</dbReference>
<dbReference type="SMART" id="SM00072">
    <property type="entry name" value="GuKc"/>
    <property type="match status" value="1"/>
</dbReference>
<dbReference type="SUPFAM" id="SSF52058">
    <property type="entry name" value="L domain-like"/>
    <property type="match status" value="1"/>
</dbReference>
<reference evidence="7" key="1">
    <citation type="submission" date="2025-08" db="UniProtKB">
        <authorList>
            <consortium name="RefSeq"/>
        </authorList>
    </citation>
    <scope>IDENTIFICATION</scope>
    <source>
        <tissue evidence="7">Gonads</tissue>
    </source>
</reference>
<evidence type="ECO:0000313" key="7">
    <source>
        <dbReference type="RefSeq" id="XP_013413675.1"/>
    </source>
</evidence>
<dbReference type="InterPro" id="IPR032675">
    <property type="entry name" value="LRR_dom_sf"/>
</dbReference>
<dbReference type="CDD" id="cd00071">
    <property type="entry name" value="GMPK"/>
    <property type="match status" value="1"/>
</dbReference>
<dbReference type="Pfam" id="PF13516">
    <property type="entry name" value="LRR_6"/>
    <property type="match status" value="1"/>
</dbReference>
<evidence type="ECO:0000313" key="6">
    <source>
        <dbReference type="Proteomes" id="UP000085678"/>
    </source>
</evidence>
<accession>A0A1S3JTI2</accession>
<evidence type="ECO:0000256" key="2">
    <source>
        <dbReference type="ARBA" id="ARBA00022679"/>
    </source>
</evidence>
<feature type="region of interest" description="Disordered" evidence="4">
    <location>
        <begin position="683"/>
        <end position="855"/>
    </location>
</feature>
<dbReference type="InterPro" id="IPR020590">
    <property type="entry name" value="Guanylate_kinase_CS"/>
</dbReference>
<name>A0A1S3JTI2_LINAN</name>
<feature type="compositionally biased region" description="Acidic residues" evidence="4">
    <location>
        <begin position="58"/>
        <end position="78"/>
    </location>
</feature>
<dbReference type="InterPro" id="IPR001611">
    <property type="entry name" value="Leu-rich_rpt"/>
</dbReference>
<dbReference type="Pfam" id="PF14580">
    <property type="entry name" value="LRR_9"/>
    <property type="match status" value="1"/>
</dbReference>
<protein>
    <submittedName>
        <fullName evidence="7">Leucine-rich repeat and guanylate kinase domain-containing protein</fullName>
    </submittedName>
</protein>
<dbReference type="PROSITE" id="PS00856">
    <property type="entry name" value="GUANYLATE_KINASE_1"/>
    <property type="match status" value="1"/>
</dbReference>
<feature type="compositionally biased region" description="Polar residues" evidence="4">
    <location>
        <begin position="588"/>
        <end position="606"/>
    </location>
</feature>
<feature type="compositionally biased region" description="Polar residues" evidence="4">
    <location>
        <begin position="621"/>
        <end position="630"/>
    </location>
</feature>
<keyword evidence="1" id="KW-0433">Leucine-rich repeat</keyword>
<dbReference type="PANTHER" id="PTHR23117">
    <property type="entry name" value="GUANYLATE KINASE-RELATED"/>
    <property type="match status" value="1"/>
</dbReference>
<dbReference type="InParanoid" id="A0A1S3JTI2"/>
<feature type="region of interest" description="Disordered" evidence="4">
    <location>
        <begin position="35"/>
        <end position="86"/>
    </location>
</feature>
<dbReference type="AlphaFoldDB" id="A0A1S3JTI2"/>
<dbReference type="GO" id="GO:0005829">
    <property type="term" value="C:cytosol"/>
    <property type="evidence" value="ECO:0007669"/>
    <property type="project" value="TreeGrafter"/>
</dbReference>
<dbReference type="SUPFAM" id="SSF52540">
    <property type="entry name" value="P-loop containing nucleoside triphosphate hydrolases"/>
    <property type="match status" value="1"/>
</dbReference>
<dbReference type="Proteomes" id="UP000085678">
    <property type="component" value="Unplaced"/>
</dbReference>
<dbReference type="PROSITE" id="PS51450">
    <property type="entry name" value="LRR"/>
    <property type="match status" value="6"/>
</dbReference>
<dbReference type="GO" id="GO:0004385">
    <property type="term" value="F:GMP kinase activity"/>
    <property type="evidence" value="ECO:0007669"/>
    <property type="project" value="TreeGrafter"/>
</dbReference>
<dbReference type="InterPro" id="IPR027417">
    <property type="entry name" value="P-loop_NTPase"/>
</dbReference>
<keyword evidence="2" id="KW-0808">Transferase</keyword>
<dbReference type="Gene3D" id="3.40.50.300">
    <property type="entry name" value="P-loop containing nucleotide triphosphate hydrolases"/>
    <property type="match status" value="1"/>
</dbReference>
<evidence type="ECO:0000256" key="3">
    <source>
        <dbReference type="ARBA" id="ARBA00022737"/>
    </source>
</evidence>
<keyword evidence="6" id="KW-1185">Reference proteome</keyword>
<evidence type="ECO:0000256" key="1">
    <source>
        <dbReference type="ARBA" id="ARBA00022614"/>
    </source>
</evidence>
<feature type="compositionally biased region" description="Polar residues" evidence="4">
    <location>
        <begin position="845"/>
        <end position="855"/>
    </location>
</feature>
<keyword evidence="3" id="KW-0677">Repeat</keyword>
<dbReference type="Pfam" id="PF00625">
    <property type="entry name" value="Guanylate_kin"/>
    <property type="match status" value="1"/>
</dbReference>
<evidence type="ECO:0000259" key="5">
    <source>
        <dbReference type="PROSITE" id="PS50052"/>
    </source>
</evidence>
<dbReference type="SMART" id="SM00365">
    <property type="entry name" value="LRR_SD22"/>
    <property type="match status" value="6"/>
</dbReference>
<sequence length="855" mass="95066">MADIEPTDSQQGFATPLSSYPVAYEDQLLMQSNANILTLDDSRDPGPELPDSALGGQDDFDPDRDSDDSGNSTDDEDVQLSPGGILDEETIARGLSNLGRSADGTQQVYLHLTIPGLGLQDVSILNEYIHLQKLEIPYNDITDLSPLGQMPHLLILDASHNKISKLLDFSPPRNLKEVDLSFNCITEMADLSAHHYLRKLCLDNNQISEMRGLSHCKRLSHLSLAHNKVNKIQDLDNLPIKHLNLRSNEIKKIENLETLKYLLYINLSGNQIRSLKGLERHDLLEDIEMEANEIIDINEIQYVRQLPMLRQFDLRRNPIQELPNYRLSILYQLQRLTELDRHKVEPEEKVAAKNLFHPPAEVVAARDHIMHTVFSFLQSTRIYDSTLPSIETPYPMLVLVGPKGSGRRDLGLKLVDEFPDYFGYGVSHTTRRMRHDEEDGKDYHFVSIDQFESEIKHGKFIQTYLHQGEYYGLTMEAIESVAREGLACVVHMELEGVLTLKNTYLEPRYVLVLPLKREVHERRMRDMELFTENQIEATLARTQVYIDYNQEHPGFFDMVIPSDDISEAYKKLRRLVMDYLGINVPTPTESEYQDQDTSSVTGTKLTDTGMGARTWSRPSIPDSTSQLQASTGGGVGSKAHTPVGRGVVEAASLSRRKSAAKEAVAGLKPSIYDEILKYTPTTAPAMETNGLGEGNEVTGQRSRSAPGKAFTPDDPNNMDQLPPSSPDSSHQTSRTSTSLSNISSAQNEAFEETESQDGSGQNQPPIELPSESMDPMELMSPDRATKSGSGFVFAPPPGGSGGSRPHSAGSMELGSYDVNSLPAVNNSGRPGSHKHRVLPPIGGSPTPQTNTLPEY</sequence>
<dbReference type="RefSeq" id="XP_013413675.1">
    <property type="nucleotide sequence ID" value="XM_013558221.1"/>
</dbReference>
<gene>
    <name evidence="7" type="primary">LOC106176017</name>
</gene>
<dbReference type="PANTHER" id="PTHR23117:SF18">
    <property type="entry name" value="LEUCINE-RICH REPEAT AND GUANYLATE KINASE DOMAIN-CONTAINING PROTEIN"/>
    <property type="match status" value="1"/>
</dbReference>
<dbReference type="KEGG" id="lak:106176017"/>